<evidence type="ECO:0000256" key="1">
    <source>
        <dbReference type="SAM" id="SignalP"/>
    </source>
</evidence>
<dbReference type="RefSeq" id="WP_354599184.1">
    <property type="nucleotide sequence ID" value="NZ_JBEWZI010000001.1"/>
</dbReference>
<comment type="caution">
    <text evidence="3">The sequence shown here is derived from an EMBL/GenBank/DDBJ whole genome shotgun (WGS) entry which is preliminary data.</text>
</comment>
<evidence type="ECO:0000259" key="2">
    <source>
        <dbReference type="Pfam" id="PF07589"/>
    </source>
</evidence>
<dbReference type="Proteomes" id="UP001549691">
    <property type="component" value="Unassembled WGS sequence"/>
</dbReference>
<reference evidence="3 4" key="1">
    <citation type="submission" date="2024-07" db="EMBL/GenBank/DDBJ databases">
        <title>Uliginosibacterium flavum JJ3220;KACC:17644.</title>
        <authorList>
            <person name="Kim M.K."/>
        </authorList>
    </citation>
    <scope>NUCLEOTIDE SEQUENCE [LARGE SCALE GENOMIC DNA]</scope>
    <source>
        <strain evidence="3 4">KACC:17644</strain>
    </source>
</reference>
<feature type="domain" description="Ice-binding protein C-terminal" evidence="2">
    <location>
        <begin position="156"/>
        <end position="180"/>
    </location>
</feature>
<dbReference type="EMBL" id="JBEWZI010000001">
    <property type="protein sequence ID" value="MET7012725.1"/>
    <property type="molecule type" value="Genomic_DNA"/>
</dbReference>
<dbReference type="NCBIfam" id="TIGR02595">
    <property type="entry name" value="PEP_CTERM"/>
    <property type="match status" value="1"/>
</dbReference>
<gene>
    <name evidence="3" type="ORF">ABXR19_00895</name>
</gene>
<feature type="signal peptide" evidence="1">
    <location>
        <begin position="1"/>
        <end position="19"/>
    </location>
</feature>
<sequence>MKNVFLALILAATAFTANAQQNLVVNGDFETGNFTGWTKSGNTSLSDVIANSVTSNSTYVWRSGATGSLNYISQNLATTVGGLYTLSFDVFNSATSNQTFEAWFDGALVYSFSNEVQNWTNHGFANLVATGLSTELKFGVRNDPSFTRLDNIGVTAVPEPGTYAMLLAGLGILGLSLKRRAS</sequence>
<name>A0ABV2TFN2_9RHOO</name>
<organism evidence="3 4">
    <name type="scientific">Uliginosibacterium flavum</name>
    <dbReference type="NCBI Taxonomy" id="1396831"/>
    <lineage>
        <taxon>Bacteria</taxon>
        <taxon>Pseudomonadati</taxon>
        <taxon>Pseudomonadota</taxon>
        <taxon>Betaproteobacteria</taxon>
        <taxon>Rhodocyclales</taxon>
        <taxon>Zoogloeaceae</taxon>
        <taxon>Uliginosibacterium</taxon>
    </lineage>
</organism>
<proteinExistence type="predicted"/>
<evidence type="ECO:0000313" key="4">
    <source>
        <dbReference type="Proteomes" id="UP001549691"/>
    </source>
</evidence>
<dbReference type="InterPro" id="IPR013424">
    <property type="entry name" value="Ice-binding_C"/>
</dbReference>
<accession>A0ABV2TFN2</accession>
<feature type="chain" id="PRO_5045689508" evidence="1">
    <location>
        <begin position="20"/>
        <end position="182"/>
    </location>
</feature>
<evidence type="ECO:0000313" key="3">
    <source>
        <dbReference type="EMBL" id="MET7012725.1"/>
    </source>
</evidence>
<dbReference type="Gene3D" id="2.60.120.260">
    <property type="entry name" value="Galactose-binding domain-like"/>
    <property type="match status" value="1"/>
</dbReference>
<dbReference type="Pfam" id="PF07589">
    <property type="entry name" value="PEP-CTERM"/>
    <property type="match status" value="1"/>
</dbReference>
<protein>
    <submittedName>
        <fullName evidence="3">PEP-CTERM sorting domain-containing protein</fullName>
    </submittedName>
</protein>
<keyword evidence="4" id="KW-1185">Reference proteome</keyword>
<keyword evidence="1" id="KW-0732">Signal</keyword>